<dbReference type="InterPro" id="IPR051860">
    <property type="entry name" value="Plasmodium_CSP_Invasion"/>
</dbReference>
<keyword evidence="8" id="KW-0472">Membrane</keyword>
<keyword evidence="8" id="KW-1133">Transmembrane helix</keyword>
<feature type="region of interest" description="Disordered" evidence="7">
    <location>
        <begin position="277"/>
        <end position="297"/>
    </location>
</feature>
<feature type="compositionally biased region" description="Polar residues" evidence="7">
    <location>
        <begin position="27"/>
        <end position="43"/>
    </location>
</feature>
<feature type="compositionally biased region" description="Polar residues" evidence="7">
    <location>
        <begin position="631"/>
        <end position="658"/>
    </location>
</feature>
<feature type="region of interest" description="Disordered" evidence="7">
    <location>
        <begin position="1"/>
        <end position="114"/>
    </location>
</feature>
<feature type="region of interest" description="Disordered" evidence="7">
    <location>
        <begin position="516"/>
        <end position="541"/>
    </location>
</feature>
<evidence type="ECO:0000256" key="2">
    <source>
        <dbReference type="ARBA" id="ARBA00021911"/>
    </source>
</evidence>
<dbReference type="PANTHER" id="PTHR44826">
    <property type="entry name" value="SPORE COAT PROTEIN SP85"/>
    <property type="match status" value="1"/>
</dbReference>
<evidence type="ECO:0000256" key="1">
    <source>
        <dbReference type="ARBA" id="ARBA00006241"/>
    </source>
</evidence>
<sequence>MSSSRASAIARKRNEDFQRFQSRRLQAHNSVSCGIGSGNSQTDVIEEPPPPPSSYSSIPSIGRLQRPPRPASSSLPSAAAEVEEDESRDITLHPTISSQRIDDRARRRSTNTTAAAAIARKQADLNELDAATANSSSSRRRRTETSVSFDPSVISNNQGPRTPTRQSSRTSQGGIGSPDTTSSSYYASTISSLTTDSFIERKRQAMNWPSIVPEHEEGKEDPDIEENPFRLGRSNNDEGHNQYPVPTAPAVVSSSSTMMDDIHHIPVIHVEATPVFEDEHGDDDDYNSNNSQQEIRRKKNPFKDWRVLVFVMIAVSSIVGLSVGLVMKNNTNGGVVVPISLDGNDSPKNDNEEKPVASSKVAFSFSMELSTSDINAINKDTLVDITTAHMAETMKDTLDSFEDIELNVILQVGGSGQRGRELIEDVNFDNEYSEQRQYLSIEHGEGRRINTAIAMFEAVLTLKEGSSIPIDKTVFVENVLSTSFSDDETKVFVQSLGNAGLDVTDLSPPTLLAVVEDENPPTKMPTLFPTKSPTASPSMTPSVYPSILPSVMPSLVPTNSPSKIPTKNPTIPSPGSPTKSPTASPSKTPTVNSPTLPTSSSSSPTITMSSFPSVFPSLAPSPKPSVMPSLIPTSKHSSLPSLNPTFRPTISSSFSPSAKLSDLPSRIPTSKPTSSPIHELQTTSRNKFSRSGAMFDVKSLDSSVTIVSMDILLDVSKSDIGGNGVEVEVWTRDGGSYKSYEQDAAAWTWRNDNKPYIISSDTFENVSGANLVSIERTSFDPIFIPAGQTMGFYVTLRLNNGMVVGGSETVDEDNYLRITTGTSNKYRFQAGVNTQRSWNGALKYVLS</sequence>
<accession>A0A7S4VAT5</accession>
<keyword evidence="3" id="KW-0748">Sporozoite</keyword>
<keyword evidence="4" id="KW-0677">Repeat</keyword>
<feature type="compositionally biased region" description="Low complexity" evidence="7">
    <location>
        <begin position="71"/>
        <end position="80"/>
    </location>
</feature>
<feature type="compositionally biased region" description="Low complexity" evidence="7">
    <location>
        <begin position="576"/>
        <end position="607"/>
    </location>
</feature>
<organism evidence="9">
    <name type="scientific">Ditylum brightwellii</name>
    <dbReference type="NCBI Taxonomy" id="49249"/>
    <lineage>
        <taxon>Eukaryota</taxon>
        <taxon>Sar</taxon>
        <taxon>Stramenopiles</taxon>
        <taxon>Ochrophyta</taxon>
        <taxon>Bacillariophyta</taxon>
        <taxon>Mediophyceae</taxon>
        <taxon>Lithodesmiophycidae</taxon>
        <taxon>Lithodesmiales</taxon>
        <taxon>Lithodesmiaceae</taxon>
        <taxon>Ditylum</taxon>
    </lineage>
</organism>
<evidence type="ECO:0000256" key="4">
    <source>
        <dbReference type="ARBA" id="ARBA00022737"/>
    </source>
</evidence>
<dbReference type="AlphaFoldDB" id="A0A7S4VAT5"/>
<feature type="region of interest" description="Disordered" evidence="7">
    <location>
        <begin position="558"/>
        <end position="607"/>
    </location>
</feature>
<keyword evidence="8" id="KW-0812">Transmembrane</keyword>
<evidence type="ECO:0000256" key="7">
    <source>
        <dbReference type="SAM" id="MobiDB-lite"/>
    </source>
</evidence>
<protein>
    <recommendedName>
        <fullName evidence="2">Circumsporozoite protein</fullName>
    </recommendedName>
</protein>
<feature type="compositionally biased region" description="Polar residues" evidence="7">
    <location>
        <begin position="667"/>
        <end position="685"/>
    </location>
</feature>
<feature type="region of interest" description="Disordered" evidence="7">
    <location>
        <begin position="210"/>
        <end position="244"/>
    </location>
</feature>
<feature type="region of interest" description="Disordered" evidence="7">
    <location>
        <begin position="622"/>
        <end position="685"/>
    </location>
</feature>
<gene>
    <name evidence="9" type="ORF">DBRI00130_LOCUS11121</name>
</gene>
<evidence type="ECO:0000256" key="5">
    <source>
        <dbReference type="ARBA" id="ARBA00033726"/>
    </source>
</evidence>
<reference evidence="9" key="1">
    <citation type="submission" date="2021-01" db="EMBL/GenBank/DDBJ databases">
        <authorList>
            <person name="Corre E."/>
            <person name="Pelletier E."/>
            <person name="Niang G."/>
            <person name="Scheremetjew M."/>
            <person name="Finn R."/>
            <person name="Kale V."/>
            <person name="Holt S."/>
            <person name="Cochrane G."/>
            <person name="Meng A."/>
            <person name="Brown T."/>
            <person name="Cohen L."/>
        </authorList>
    </citation>
    <scope>NUCLEOTIDE SEQUENCE</scope>
    <source>
        <strain evidence="9">GSO104</strain>
    </source>
</reference>
<dbReference type="EMBL" id="HBNS01013815">
    <property type="protein sequence ID" value="CAE4599989.1"/>
    <property type="molecule type" value="Transcribed_RNA"/>
</dbReference>
<feature type="compositionally biased region" description="Polar residues" evidence="7">
    <location>
        <begin position="558"/>
        <end position="568"/>
    </location>
</feature>
<proteinExistence type="inferred from homology"/>
<feature type="compositionally biased region" description="Polar residues" evidence="7">
    <location>
        <begin position="145"/>
        <end position="172"/>
    </location>
</feature>
<name>A0A7S4VAT5_9STRA</name>
<feature type="compositionally biased region" description="Polar residues" evidence="7">
    <location>
        <begin position="529"/>
        <end position="541"/>
    </location>
</feature>
<dbReference type="PANTHER" id="PTHR44826:SF3">
    <property type="entry name" value="SPORE COAT PROTEIN SP85"/>
    <property type="match status" value="1"/>
</dbReference>
<feature type="transmembrane region" description="Helical" evidence="8">
    <location>
        <begin position="305"/>
        <end position="327"/>
    </location>
</feature>
<evidence type="ECO:0000256" key="6">
    <source>
        <dbReference type="ARBA" id="ARBA00045806"/>
    </source>
</evidence>
<feature type="region of interest" description="Disordered" evidence="7">
    <location>
        <begin position="129"/>
        <end position="185"/>
    </location>
</feature>
<evidence type="ECO:0000313" key="9">
    <source>
        <dbReference type="EMBL" id="CAE4599989.1"/>
    </source>
</evidence>
<comment type="function">
    <text evidence="6">Essential sporozoite protein. In the mosquito vector, required for sporozoite development in the oocyst, migration through the vector hemolymph and entry into the vector salivary glands. In the vertebrate host, required for sporozoite migration through the host dermis and infection of host hepatocytes. Binds to highly sulfated heparan sulfate proteoglycans (HSPGs) on the surface of host hepatocytes.</text>
</comment>
<evidence type="ECO:0000256" key="3">
    <source>
        <dbReference type="ARBA" id="ARBA00022522"/>
    </source>
</evidence>
<comment type="function">
    <text evidence="5">In the vertebrate host, binds to highly sulfated heparan sulfate proteoglycans (HSPGs) on the surface of host hepatocytes and is required for sporozoite invasion of the host hepatocytes.</text>
</comment>
<comment type="similarity">
    <text evidence="1">Belongs to the plasmodium circumsporozoite protein family.</text>
</comment>
<evidence type="ECO:0000256" key="8">
    <source>
        <dbReference type="SAM" id="Phobius"/>
    </source>
</evidence>